<evidence type="ECO:0000313" key="2">
    <source>
        <dbReference type="Proteomes" id="UP000658733"/>
    </source>
</evidence>
<dbReference type="Proteomes" id="UP000658733">
    <property type="component" value="Unassembled WGS sequence"/>
</dbReference>
<dbReference type="RefSeq" id="WP_278524248.1">
    <property type="nucleotide sequence ID" value="NZ_JADIIN010000075.1"/>
</dbReference>
<evidence type="ECO:0000313" key="1">
    <source>
        <dbReference type="EMBL" id="MBF4469635.1"/>
    </source>
</evidence>
<name>A0A843AKN7_METAZ</name>
<gene>
    <name evidence="1" type="ORF">ISP01_09550</name>
</gene>
<protein>
    <submittedName>
        <fullName evidence="1">Uncharacterized protein</fullName>
    </submittedName>
</protein>
<comment type="caution">
    <text evidence="1">The sequence shown here is derived from an EMBL/GenBank/DDBJ whole genome shotgun (WGS) entry which is preliminary data.</text>
</comment>
<proteinExistence type="predicted"/>
<reference evidence="1" key="1">
    <citation type="submission" date="2020-10" db="EMBL/GenBank/DDBJ databases">
        <title>Dehalococcoides mccartyi of a TCE/Cr reducing biochatode.</title>
        <authorList>
            <person name="Matturro B."/>
        </authorList>
    </citation>
    <scope>NUCLEOTIDE SEQUENCE</scope>
    <source>
        <strain evidence="1">Bin4</strain>
    </source>
</reference>
<organism evidence="1 2">
    <name type="scientific">Methanobrevibacter arboriphilus</name>
    <dbReference type="NCBI Taxonomy" id="39441"/>
    <lineage>
        <taxon>Archaea</taxon>
        <taxon>Methanobacteriati</taxon>
        <taxon>Methanobacteriota</taxon>
        <taxon>Methanomada group</taxon>
        <taxon>Methanobacteria</taxon>
        <taxon>Methanobacteriales</taxon>
        <taxon>Methanobacteriaceae</taxon>
        <taxon>Methanobrevibacter</taxon>
    </lineage>
</organism>
<sequence>MSYTKKVYFGSKSIKYITNIDYPNKKANEVYNLSKGGGYVKNNPDGPIQVNLNLTVPRYVKGELENIRAISKITGRYIYKDDNVSFYGKIYEYEESEEFDDTITCNLVIAEHREPDIKVAKFNSYNYTSIQSKNKQTLLAMFKYCMFPTSASSNKASTRFKYIQRFLKKYYNYNGKLDGKKSTKTNKAIKLLRQKNKLSSGTNWDLVVAKWFVKKYNKQLKKNGLIEKYNKQLKKYKVIK</sequence>
<accession>A0A843AKN7</accession>
<dbReference type="AlphaFoldDB" id="A0A843AKN7"/>
<dbReference type="EMBL" id="JADIIN010000075">
    <property type="protein sequence ID" value="MBF4469635.1"/>
    <property type="molecule type" value="Genomic_DNA"/>
</dbReference>